<evidence type="ECO:0000313" key="2">
    <source>
        <dbReference type="EMBL" id="SHK53891.1"/>
    </source>
</evidence>
<reference evidence="3" key="1">
    <citation type="submission" date="2016-11" db="EMBL/GenBank/DDBJ databases">
        <authorList>
            <person name="Varghese N."/>
            <person name="Submissions S."/>
        </authorList>
    </citation>
    <scope>NUCLEOTIDE SEQUENCE [LARGE SCALE GENOMIC DNA]</scope>
    <source>
        <strain evidence="3">ALO Sharm</strain>
    </source>
</reference>
<dbReference type="EMBL" id="FRAL01000003">
    <property type="protein sequence ID" value="SHK53891.1"/>
    <property type="molecule type" value="Genomic_DNA"/>
</dbReference>
<organism evidence="2 3">
    <name type="scientific">Halomonas caseinilytica</name>
    <dbReference type="NCBI Taxonomy" id="438744"/>
    <lineage>
        <taxon>Bacteria</taxon>
        <taxon>Pseudomonadati</taxon>
        <taxon>Pseudomonadota</taxon>
        <taxon>Gammaproteobacteria</taxon>
        <taxon>Oceanospirillales</taxon>
        <taxon>Halomonadaceae</taxon>
        <taxon>Halomonas</taxon>
    </lineage>
</organism>
<feature type="region of interest" description="Disordered" evidence="1">
    <location>
        <begin position="1"/>
        <end position="58"/>
    </location>
</feature>
<gene>
    <name evidence="2" type="ORF">SAMN05192556_103268</name>
</gene>
<dbReference type="AlphaFoldDB" id="A0A1M6TAA5"/>
<keyword evidence="3" id="KW-1185">Reference proteome</keyword>
<feature type="compositionally biased region" description="Acidic residues" evidence="1">
    <location>
        <begin position="46"/>
        <end position="58"/>
    </location>
</feature>
<dbReference type="RefSeq" id="WP_170862773.1">
    <property type="nucleotide sequence ID" value="NZ_BDEO01000006.1"/>
</dbReference>
<accession>A0A1M6TAA5</accession>
<feature type="compositionally biased region" description="Basic and acidic residues" evidence="1">
    <location>
        <begin position="10"/>
        <end position="21"/>
    </location>
</feature>
<evidence type="ECO:0000256" key="1">
    <source>
        <dbReference type="SAM" id="MobiDB-lite"/>
    </source>
</evidence>
<proteinExistence type="predicted"/>
<protein>
    <submittedName>
        <fullName evidence="2">Uncharacterized protein</fullName>
    </submittedName>
</protein>
<name>A0A1M6TAA5_9GAMM</name>
<sequence length="58" mass="6322">MNTQNGGRYVVRDGEPVRVEYTEDALPTSAQLTPDDAVEQEAPAEPSDEQEEVDDADA</sequence>
<evidence type="ECO:0000313" key="3">
    <source>
        <dbReference type="Proteomes" id="UP000184248"/>
    </source>
</evidence>
<dbReference type="Proteomes" id="UP000184248">
    <property type="component" value="Unassembled WGS sequence"/>
</dbReference>